<feature type="region of interest" description="Disordered" evidence="4">
    <location>
        <begin position="504"/>
        <end position="529"/>
    </location>
</feature>
<feature type="domain" description="GAF" evidence="5">
    <location>
        <begin position="180"/>
        <end position="314"/>
    </location>
</feature>
<dbReference type="Pfam" id="PF01590">
    <property type="entry name" value="GAF"/>
    <property type="match status" value="1"/>
</dbReference>
<comment type="subcellular location">
    <subcellularLocation>
        <location evidence="1">Cell envelope</location>
    </subcellularLocation>
</comment>
<dbReference type="Proteomes" id="UP001300261">
    <property type="component" value="Unassembled WGS sequence"/>
</dbReference>
<evidence type="ECO:0000259" key="5">
    <source>
        <dbReference type="Pfam" id="PF01590"/>
    </source>
</evidence>
<evidence type="ECO:0000256" key="3">
    <source>
        <dbReference type="SAM" id="Coils"/>
    </source>
</evidence>
<comment type="caution">
    <text evidence="6">The sequence shown here is derived from an EMBL/GenBank/DDBJ whole genome shotgun (WGS) entry which is preliminary data.</text>
</comment>
<dbReference type="PANTHER" id="PTHR32347:SF23">
    <property type="entry name" value="BLL5650 PROTEIN"/>
    <property type="match status" value="1"/>
</dbReference>
<dbReference type="RefSeq" id="WP_265960615.1">
    <property type="nucleotide sequence ID" value="NZ_JAPEVI010000001.1"/>
</dbReference>
<dbReference type="PANTHER" id="PTHR32347">
    <property type="entry name" value="EFFLUX SYSTEM COMPONENT YKNX-RELATED"/>
    <property type="match status" value="1"/>
</dbReference>
<organism evidence="6 7">
    <name type="scientific">Roseibium salinum</name>
    <dbReference type="NCBI Taxonomy" id="1604349"/>
    <lineage>
        <taxon>Bacteria</taxon>
        <taxon>Pseudomonadati</taxon>
        <taxon>Pseudomonadota</taxon>
        <taxon>Alphaproteobacteria</taxon>
        <taxon>Hyphomicrobiales</taxon>
        <taxon>Stappiaceae</taxon>
        <taxon>Roseibium</taxon>
    </lineage>
</organism>
<dbReference type="InterPro" id="IPR029016">
    <property type="entry name" value="GAF-like_dom_sf"/>
</dbReference>
<feature type="compositionally biased region" description="Basic residues" evidence="4">
    <location>
        <begin position="517"/>
        <end position="529"/>
    </location>
</feature>
<name>A0ABT3QVM0_9HYPH</name>
<accession>A0ABT3QVM0</accession>
<evidence type="ECO:0000313" key="7">
    <source>
        <dbReference type="Proteomes" id="UP001300261"/>
    </source>
</evidence>
<evidence type="ECO:0000256" key="1">
    <source>
        <dbReference type="ARBA" id="ARBA00004196"/>
    </source>
</evidence>
<dbReference type="InterPro" id="IPR050465">
    <property type="entry name" value="UPF0194_transport"/>
</dbReference>
<evidence type="ECO:0000256" key="4">
    <source>
        <dbReference type="SAM" id="MobiDB-lite"/>
    </source>
</evidence>
<proteinExistence type="predicted"/>
<dbReference type="SUPFAM" id="SSF55781">
    <property type="entry name" value="GAF domain-like"/>
    <property type="match status" value="1"/>
</dbReference>
<gene>
    <name evidence="6" type="ORF">ON753_00655</name>
</gene>
<dbReference type="InterPro" id="IPR003018">
    <property type="entry name" value="GAF"/>
</dbReference>
<keyword evidence="2 3" id="KW-0175">Coiled coil</keyword>
<evidence type="ECO:0000313" key="6">
    <source>
        <dbReference type="EMBL" id="MCX2720920.1"/>
    </source>
</evidence>
<dbReference type="Gene3D" id="3.30.450.40">
    <property type="match status" value="1"/>
</dbReference>
<keyword evidence="7" id="KW-1185">Reference proteome</keyword>
<reference evidence="6 7" key="1">
    <citation type="journal article" date="2016" name="Int. J. Syst. Evol. Microbiol.">
        <title>Labrenzia salina sp. nov., isolated from the rhizosphere of the halophyte Arthrocnemum macrostachyum.</title>
        <authorList>
            <person name="Camacho M."/>
            <person name="Redondo-Gomez S."/>
            <person name="Rodriguez-Llorente I."/>
            <person name="Rohde M."/>
            <person name="Sproer C."/>
            <person name="Schumann P."/>
            <person name="Klenk H.P."/>
            <person name="Montero-Calasanz M.D.C."/>
        </authorList>
    </citation>
    <scope>NUCLEOTIDE SEQUENCE [LARGE SCALE GENOMIC DNA]</scope>
    <source>
        <strain evidence="6 7">DSM 29163</strain>
    </source>
</reference>
<evidence type="ECO:0000256" key="2">
    <source>
        <dbReference type="ARBA" id="ARBA00023054"/>
    </source>
</evidence>
<feature type="coiled-coil region" evidence="3">
    <location>
        <begin position="450"/>
        <end position="477"/>
    </location>
</feature>
<dbReference type="SUPFAM" id="SSF111369">
    <property type="entry name" value="HlyD-like secretion proteins"/>
    <property type="match status" value="1"/>
</dbReference>
<sequence>MNIAQDVKEAASAPQDDWGRLVTAIEFAQARAPWLATAGMMVPRADAAVLVDRIGDGDHRLTAAWPVTEPGQADLEKLAREAIEERRGLVSFAEDEEPGLEAGAGHSHLAYPIILGDTVPGAAAFSISSRDPVDINAAMRSIQWSLAWIRDVLQQSGTTGTGPTIEVLEILADLLGPTDFQAASHAFVIRLCSRFGLERASLGFRKRKSTVVSTISNSASFGRRMNLVRLTEQAMDEAIDQERAILFPARDKDSGVIRRCHERLSQEQDGTGILTLPLVDDGEILGALLLESASDRLPSQHDIDMMGAIAAFAGPLLVLRREESRNLLNKNLRALAALPWLVLGRRYGRTKLVVLALAASALALALVPADYQINADASIEAKTRRAIVAPYDGFIMEAPRRAGDTVRAGDLVVALDDRDMALEALNWESERQARALEYGRALSERNLRELNVFKARVQQAEVRLKQVNARIERAKLQAPIDGVVASGDLSQSIGGPFSAARSCWRSPPWMPSGSRSRSTRARSMRSGRE</sequence>
<dbReference type="EMBL" id="JAPEVI010000001">
    <property type="protein sequence ID" value="MCX2720920.1"/>
    <property type="molecule type" value="Genomic_DNA"/>
</dbReference>
<protein>
    <submittedName>
        <fullName evidence="6">GAF domain-containing protein</fullName>
    </submittedName>
</protein>